<dbReference type="RefSeq" id="WP_034962349.1">
    <property type="nucleotide sequence ID" value="NZ_JMIW01000010.1"/>
</dbReference>
<dbReference type="OrthoDB" id="384721at2"/>
<dbReference type="InterPro" id="IPR030395">
    <property type="entry name" value="GP_PDE_dom"/>
</dbReference>
<dbReference type="PANTHER" id="PTHR46211">
    <property type="entry name" value="GLYCEROPHOSPHORYL DIESTER PHOSPHODIESTERASE"/>
    <property type="match status" value="1"/>
</dbReference>
<dbReference type="STRING" id="1044.EH31_06165"/>
<dbReference type="PANTHER" id="PTHR46211:SF1">
    <property type="entry name" value="GLYCEROPHOSPHODIESTER PHOSPHODIESTERASE, CYTOPLASMIC"/>
    <property type="match status" value="1"/>
</dbReference>
<evidence type="ECO:0000259" key="1">
    <source>
        <dbReference type="PROSITE" id="PS51704"/>
    </source>
</evidence>
<gene>
    <name evidence="2" type="ORF">EH31_06165</name>
</gene>
<dbReference type="InterPro" id="IPR017946">
    <property type="entry name" value="PLC-like_Pdiesterase_TIM-brl"/>
</dbReference>
<comment type="caution">
    <text evidence="2">The sequence shown here is derived from an EMBL/GenBank/DDBJ whole genome shotgun (WGS) entry which is preliminary data.</text>
</comment>
<dbReference type="SUPFAM" id="SSF51695">
    <property type="entry name" value="PLC-like phosphodiesterases"/>
    <property type="match status" value="1"/>
</dbReference>
<proteinExistence type="predicted"/>
<keyword evidence="3" id="KW-1185">Reference proteome</keyword>
<dbReference type="EMBL" id="JMIW01000010">
    <property type="protein sequence ID" value="KEO87736.1"/>
    <property type="molecule type" value="Genomic_DNA"/>
</dbReference>
<dbReference type="Gene3D" id="3.20.20.190">
    <property type="entry name" value="Phosphatidylinositol (PI) phosphodiesterase"/>
    <property type="match status" value="1"/>
</dbReference>
<dbReference type="GO" id="GO:0008081">
    <property type="term" value="F:phosphoric diester hydrolase activity"/>
    <property type="evidence" value="ECO:0007669"/>
    <property type="project" value="InterPro"/>
</dbReference>
<dbReference type="Pfam" id="PF03009">
    <property type="entry name" value="GDPD"/>
    <property type="match status" value="1"/>
</dbReference>
<sequence>MGSRPVPEWLTRWEYAHRGLHCDGVPENSLEAARAAIEAGMGIECDIQRSFDDQPMVFHDWELDRLTTGSGLVEDRTCGDLEQMTFRENGGSIPSLATLLEVVGGRVPLLIEIKSKPDYDVEWSCVSVANVLKNYSHPHAVMSFDPRVATWFRQNSAETVCGLVMREDEMGYTQTPEARRDALAVARPDFLAYHIAALPNPWVSTLRAGGLPILSWTVNSPETRKRALENVDALVVEGAGLA</sequence>
<dbReference type="Proteomes" id="UP000027647">
    <property type="component" value="Unassembled WGS sequence"/>
</dbReference>
<organism evidence="2 3">
    <name type="scientific">Erythrobacter longus</name>
    <dbReference type="NCBI Taxonomy" id="1044"/>
    <lineage>
        <taxon>Bacteria</taxon>
        <taxon>Pseudomonadati</taxon>
        <taxon>Pseudomonadota</taxon>
        <taxon>Alphaproteobacteria</taxon>
        <taxon>Sphingomonadales</taxon>
        <taxon>Erythrobacteraceae</taxon>
        <taxon>Erythrobacter/Porphyrobacter group</taxon>
        <taxon>Erythrobacter</taxon>
    </lineage>
</organism>
<dbReference type="eggNOG" id="COG0584">
    <property type="taxonomic scope" value="Bacteria"/>
</dbReference>
<dbReference type="PROSITE" id="PS51704">
    <property type="entry name" value="GP_PDE"/>
    <property type="match status" value="1"/>
</dbReference>
<name>A0A074LZY9_ERYLO</name>
<protein>
    <recommendedName>
        <fullName evidence="1">GP-PDE domain-containing protein</fullName>
    </recommendedName>
</protein>
<feature type="domain" description="GP-PDE" evidence="1">
    <location>
        <begin position="12"/>
        <end position="242"/>
    </location>
</feature>
<reference evidence="2 3" key="1">
    <citation type="submission" date="2014-04" db="EMBL/GenBank/DDBJ databases">
        <title>A comprehensive comparison of genomes of Erythrobacter spp. strains.</title>
        <authorList>
            <person name="Zheng Q."/>
        </authorList>
    </citation>
    <scope>NUCLEOTIDE SEQUENCE [LARGE SCALE GENOMIC DNA]</scope>
    <source>
        <strain evidence="2 3">DSM 6997</strain>
    </source>
</reference>
<dbReference type="GO" id="GO:0006629">
    <property type="term" value="P:lipid metabolic process"/>
    <property type="evidence" value="ECO:0007669"/>
    <property type="project" value="InterPro"/>
</dbReference>
<evidence type="ECO:0000313" key="2">
    <source>
        <dbReference type="EMBL" id="KEO87736.1"/>
    </source>
</evidence>
<evidence type="ECO:0000313" key="3">
    <source>
        <dbReference type="Proteomes" id="UP000027647"/>
    </source>
</evidence>
<dbReference type="AlphaFoldDB" id="A0A074LZY9"/>
<accession>A0A074LZY9</accession>